<proteinExistence type="predicted"/>
<evidence type="ECO:0000256" key="1">
    <source>
        <dbReference type="SAM" id="Phobius"/>
    </source>
</evidence>
<keyword evidence="1" id="KW-1133">Transmembrane helix</keyword>
<keyword evidence="1" id="KW-0472">Membrane</keyword>
<dbReference type="Proteomes" id="UP000095765">
    <property type="component" value="Unassembled WGS sequence"/>
</dbReference>
<dbReference type="InterPro" id="IPR035994">
    <property type="entry name" value="Nucleoside_phosphorylase_sf"/>
</dbReference>
<dbReference type="SUPFAM" id="SSF53167">
    <property type="entry name" value="Purine and uridine phosphorylases"/>
    <property type="match status" value="1"/>
</dbReference>
<name>A0A174S1N6_9FIRM</name>
<organism evidence="2 3">
    <name type="scientific">Anaerotruncus colihominis</name>
    <dbReference type="NCBI Taxonomy" id="169435"/>
    <lineage>
        <taxon>Bacteria</taxon>
        <taxon>Bacillati</taxon>
        <taxon>Bacillota</taxon>
        <taxon>Clostridia</taxon>
        <taxon>Eubacteriales</taxon>
        <taxon>Oscillospiraceae</taxon>
        <taxon>Anaerotruncus</taxon>
    </lineage>
</organism>
<dbReference type="EMBL" id="CZBE01000015">
    <property type="protein sequence ID" value="CUP89050.1"/>
    <property type="molecule type" value="Genomic_DNA"/>
</dbReference>
<dbReference type="AlphaFoldDB" id="A0A174S1N6"/>
<accession>A0A174S1N6</accession>
<dbReference type="GO" id="GO:0003824">
    <property type="term" value="F:catalytic activity"/>
    <property type="evidence" value="ECO:0007669"/>
    <property type="project" value="InterPro"/>
</dbReference>
<reference evidence="2 3" key="1">
    <citation type="submission" date="2015-09" db="EMBL/GenBank/DDBJ databases">
        <authorList>
            <consortium name="Pathogen Informatics"/>
        </authorList>
    </citation>
    <scope>NUCLEOTIDE SEQUENCE [LARGE SCALE GENOMIC DNA]</scope>
    <source>
        <strain evidence="2 3">2789STDY5834939</strain>
    </source>
</reference>
<dbReference type="RefSeq" id="WP_055245415.1">
    <property type="nucleotide sequence ID" value="NZ_CABIWA010000005.1"/>
</dbReference>
<dbReference type="GO" id="GO:0009116">
    <property type="term" value="P:nucleoside metabolic process"/>
    <property type="evidence" value="ECO:0007669"/>
    <property type="project" value="InterPro"/>
</dbReference>
<sequence length="195" mass="21669">MHRSLIDQAERFFLLYGISACVSIEPFPAAFHLTDEQHGSEKAYCPIEMLMQGLCSNETARLQSAAGRRCFPLKKMPKPSACFRRLNPYTDHESAAIATLCSLFGRRGGAVVSVDNNVFTGEGFTASVGQEHTIDIVFDGLTNLCQMDEAKKPNQLIEHTDSAIIVHQAMQSNGCRRDIAFTDRLDHPFTCNLKK</sequence>
<evidence type="ECO:0000313" key="3">
    <source>
        <dbReference type="Proteomes" id="UP000095765"/>
    </source>
</evidence>
<feature type="transmembrane region" description="Helical" evidence="1">
    <location>
        <begin position="12"/>
        <end position="31"/>
    </location>
</feature>
<keyword evidence="1" id="KW-0812">Transmembrane</keyword>
<dbReference type="Gene3D" id="3.40.50.1580">
    <property type="entry name" value="Nucleoside phosphorylase domain"/>
    <property type="match status" value="1"/>
</dbReference>
<gene>
    <name evidence="2" type="ORF">ERS852551_02286</name>
</gene>
<evidence type="ECO:0000313" key="2">
    <source>
        <dbReference type="EMBL" id="CUP89050.1"/>
    </source>
</evidence>
<protein>
    <submittedName>
        <fullName evidence="2">Uncharacterized protein</fullName>
    </submittedName>
</protein>